<organism evidence="1 2">
    <name type="scientific">Cyanidium caldarium</name>
    <name type="common">Red alga</name>
    <dbReference type="NCBI Taxonomy" id="2771"/>
    <lineage>
        <taxon>Eukaryota</taxon>
        <taxon>Rhodophyta</taxon>
        <taxon>Bangiophyceae</taxon>
        <taxon>Cyanidiales</taxon>
        <taxon>Cyanidiaceae</taxon>
        <taxon>Cyanidium</taxon>
    </lineage>
</organism>
<dbReference type="Gene3D" id="3.30.70.260">
    <property type="match status" value="2"/>
</dbReference>
<dbReference type="PANTHER" id="PTHR34875:SF6">
    <property type="entry name" value="UPF0237 PROTEIN MJ1558"/>
    <property type="match status" value="1"/>
</dbReference>
<proteinExistence type="predicted"/>
<dbReference type="InterPro" id="IPR050990">
    <property type="entry name" value="UPF0237/GcvR_regulator"/>
</dbReference>
<comment type="caution">
    <text evidence="1">The sequence shown here is derived from an EMBL/GenBank/DDBJ whole genome shotgun (WGS) entry which is preliminary data.</text>
</comment>
<keyword evidence="2" id="KW-1185">Reference proteome</keyword>
<dbReference type="SUPFAM" id="SSF55021">
    <property type="entry name" value="ACT-like"/>
    <property type="match status" value="2"/>
</dbReference>
<evidence type="ECO:0000313" key="2">
    <source>
        <dbReference type="Proteomes" id="UP001301350"/>
    </source>
</evidence>
<reference evidence="1 2" key="1">
    <citation type="submission" date="2022-07" db="EMBL/GenBank/DDBJ databases">
        <title>Genome-wide signatures of adaptation to extreme environments.</title>
        <authorList>
            <person name="Cho C.H."/>
            <person name="Yoon H.S."/>
        </authorList>
    </citation>
    <scope>NUCLEOTIDE SEQUENCE [LARGE SCALE GENOMIC DNA]</scope>
    <source>
        <strain evidence="1 2">DBV 063 E5</strain>
    </source>
</reference>
<gene>
    <name evidence="1" type="ORF">CDCA_CDCA05G1518</name>
</gene>
<dbReference type="Pfam" id="PF13740">
    <property type="entry name" value="ACT_6"/>
    <property type="match status" value="1"/>
</dbReference>
<dbReference type="AlphaFoldDB" id="A0AAV9ITT8"/>
<dbReference type="InterPro" id="IPR045865">
    <property type="entry name" value="ACT-like_dom_sf"/>
</dbReference>
<evidence type="ECO:0000313" key="1">
    <source>
        <dbReference type="EMBL" id="KAK4535493.1"/>
    </source>
</evidence>
<dbReference type="Proteomes" id="UP001301350">
    <property type="component" value="Unassembled WGS sequence"/>
</dbReference>
<sequence>MRFLLGLSRTFYGALHKQIVAGGTIAPRGATTAIPPARSAFPAAPPLRWASVAAASACAGPTAPGLDKEYVLTLVGKDRIGAVHDFTVEVNKHGGNFEESRMVRLGGEFAIMSLLTVADARIQELEQSVQKAFPDYTVACRLTRDTGEHSVEAYRMLQLSVEGPDQKGIVRAVTESLLPFQAHVESMETETVPAPFAGWPLFRMNALVAVPKQVSMEDVDQALYRNVEDRFDLMLDLTPVRGKQARRAFKRPTDAAAAATHS</sequence>
<dbReference type="PANTHER" id="PTHR34875">
    <property type="entry name" value="UPF0237 PROTEIN MJ1558"/>
    <property type="match status" value="1"/>
</dbReference>
<protein>
    <submittedName>
        <fullName evidence="1">Uncharacterized protein</fullName>
    </submittedName>
</protein>
<name>A0AAV9ITT8_CYACA</name>
<dbReference type="EMBL" id="JANCYW010000005">
    <property type="protein sequence ID" value="KAK4535493.1"/>
    <property type="molecule type" value="Genomic_DNA"/>
</dbReference>
<accession>A0AAV9ITT8</accession>